<organism evidence="2 7">
    <name type="scientific">Cafeteria roenbergensis</name>
    <name type="common">Marine flagellate</name>
    <dbReference type="NCBI Taxonomy" id="33653"/>
    <lineage>
        <taxon>Eukaryota</taxon>
        <taxon>Sar</taxon>
        <taxon>Stramenopiles</taxon>
        <taxon>Bigyra</taxon>
        <taxon>Opalozoa</taxon>
        <taxon>Bicosoecida</taxon>
        <taxon>Cafeteriaceae</taxon>
        <taxon>Cafeteria</taxon>
    </lineage>
</organism>
<dbReference type="EMBL" id="VLTO01000021">
    <property type="protein sequence ID" value="KAA0174546.1"/>
    <property type="molecule type" value="Genomic_DNA"/>
</dbReference>
<evidence type="ECO:0000313" key="3">
    <source>
        <dbReference type="EMBL" id="KAA0163791.1"/>
    </source>
</evidence>
<evidence type="ECO:0000313" key="2">
    <source>
        <dbReference type="EMBL" id="KAA0155665.1"/>
    </source>
</evidence>
<keyword evidence="1" id="KW-0175">Coiled coil</keyword>
<name>A0A5A8CRF9_CAFRO</name>
<evidence type="ECO:0000256" key="1">
    <source>
        <dbReference type="SAM" id="Coils"/>
    </source>
</evidence>
<protein>
    <recommendedName>
        <fullName evidence="10">G protein gamma domain-containing protein</fullName>
    </recommendedName>
</protein>
<evidence type="ECO:0000313" key="8">
    <source>
        <dbReference type="Proteomes" id="UP000324907"/>
    </source>
</evidence>
<gene>
    <name evidence="5" type="ORF">FNF27_03920</name>
    <name evidence="4" type="ORF">FNF28_00859</name>
    <name evidence="2" type="ORF">FNF29_01580</name>
    <name evidence="3" type="ORF">FNF31_02645</name>
</gene>
<evidence type="ECO:0000313" key="4">
    <source>
        <dbReference type="EMBL" id="KAA0171368.1"/>
    </source>
</evidence>
<evidence type="ECO:0000313" key="7">
    <source>
        <dbReference type="Proteomes" id="UP000323011"/>
    </source>
</evidence>
<dbReference type="AlphaFoldDB" id="A0A5A8CRF9"/>
<dbReference type="EMBL" id="VLTN01000006">
    <property type="protein sequence ID" value="KAA0155665.1"/>
    <property type="molecule type" value="Genomic_DNA"/>
</dbReference>
<feature type="coiled-coil region" evidence="1">
    <location>
        <begin position="2"/>
        <end position="29"/>
    </location>
</feature>
<evidence type="ECO:0000313" key="6">
    <source>
        <dbReference type="Proteomes" id="UP000322899"/>
    </source>
</evidence>
<evidence type="ECO:0000313" key="9">
    <source>
        <dbReference type="Proteomes" id="UP000325113"/>
    </source>
</evidence>
<dbReference type="Proteomes" id="UP000323011">
    <property type="component" value="Unassembled WGS sequence"/>
</dbReference>
<reference evidence="6 7" key="1">
    <citation type="submission" date="2019-07" db="EMBL/GenBank/DDBJ databases">
        <title>Genomes of Cafeteria roenbergensis.</title>
        <authorList>
            <person name="Fischer M.G."/>
            <person name="Hackl T."/>
            <person name="Roman M."/>
        </authorList>
    </citation>
    <scope>NUCLEOTIDE SEQUENCE [LARGE SCALE GENOMIC DNA]</scope>
    <source>
        <strain evidence="2 7">BVI</strain>
        <strain evidence="3 9">Cflag</strain>
        <strain evidence="5 6">E4-10P</strain>
        <strain evidence="4 8">RCC970-E3</strain>
    </source>
</reference>
<dbReference type="EMBL" id="VLTM01000020">
    <property type="protein sequence ID" value="KAA0163791.1"/>
    <property type="molecule type" value="Genomic_DNA"/>
</dbReference>
<evidence type="ECO:0008006" key="10">
    <source>
        <dbReference type="Google" id="ProtNLM"/>
    </source>
</evidence>
<proteinExistence type="predicted"/>
<evidence type="ECO:0000313" key="5">
    <source>
        <dbReference type="EMBL" id="KAA0174546.1"/>
    </source>
</evidence>
<dbReference type="Proteomes" id="UP000325113">
    <property type="component" value="Unassembled WGS sequence"/>
</dbReference>
<dbReference type="Proteomes" id="UP000322899">
    <property type="component" value="Unassembled WGS sequence"/>
</dbReference>
<sequence length="73" mass="8156">MATEATDQLRQLEQDKAKYEAELEALTKAMPVDVACKELAVAILHQEEPLDADHKKDNPWTSRDDPVGCCTVM</sequence>
<dbReference type="Proteomes" id="UP000324907">
    <property type="component" value="Unassembled WGS sequence"/>
</dbReference>
<keyword evidence="7" id="KW-1185">Reference proteome</keyword>
<accession>A0A5A8CRF9</accession>
<dbReference type="EMBL" id="VLTL01000007">
    <property type="protein sequence ID" value="KAA0171368.1"/>
    <property type="molecule type" value="Genomic_DNA"/>
</dbReference>
<comment type="caution">
    <text evidence="2">The sequence shown here is derived from an EMBL/GenBank/DDBJ whole genome shotgun (WGS) entry which is preliminary data.</text>
</comment>